<dbReference type="Pfam" id="PF00512">
    <property type="entry name" value="HisKA"/>
    <property type="match status" value="1"/>
</dbReference>
<comment type="subcellular location">
    <subcellularLocation>
        <location evidence="2">Cell membrane</location>
        <topology evidence="2">Multi-pass membrane protein</topology>
    </subcellularLocation>
</comment>
<keyword evidence="5" id="KW-0597">Phosphoprotein</keyword>
<evidence type="ECO:0000256" key="5">
    <source>
        <dbReference type="ARBA" id="ARBA00022553"/>
    </source>
</evidence>
<evidence type="ECO:0000256" key="1">
    <source>
        <dbReference type="ARBA" id="ARBA00000085"/>
    </source>
</evidence>
<dbReference type="SUPFAM" id="SSF55874">
    <property type="entry name" value="ATPase domain of HSP90 chaperone/DNA topoisomerase II/histidine kinase"/>
    <property type="match status" value="1"/>
</dbReference>
<dbReference type="InterPro" id="IPR005467">
    <property type="entry name" value="His_kinase_dom"/>
</dbReference>
<evidence type="ECO:0000256" key="13">
    <source>
        <dbReference type="SAM" id="MobiDB-lite"/>
    </source>
</evidence>
<keyword evidence="6" id="KW-0808">Transferase</keyword>
<dbReference type="InterPro" id="IPR036097">
    <property type="entry name" value="HisK_dim/P_sf"/>
</dbReference>
<keyword evidence="4" id="KW-1003">Cell membrane</keyword>
<evidence type="ECO:0000256" key="7">
    <source>
        <dbReference type="ARBA" id="ARBA00022692"/>
    </source>
</evidence>
<evidence type="ECO:0000313" key="16">
    <source>
        <dbReference type="EMBL" id="ROQ92302.1"/>
    </source>
</evidence>
<dbReference type="InterPro" id="IPR003661">
    <property type="entry name" value="HisK_dim/P_dom"/>
</dbReference>
<evidence type="ECO:0000256" key="6">
    <source>
        <dbReference type="ARBA" id="ARBA00022679"/>
    </source>
</evidence>
<dbReference type="PRINTS" id="PR00344">
    <property type="entry name" value="BCTRLSENSOR"/>
</dbReference>
<gene>
    <name evidence="16" type="ORF">EDC27_2006</name>
</gene>
<organism evidence="16 17">
    <name type="scientific">Desulfosoma caldarium</name>
    <dbReference type="NCBI Taxonomy" id="610254"/>
    <lineage>
        <taxon>Bacteria</taxon>
        <taxon>Pseudomonadati</taxon>
        <taxon>Thermodesulfobacteriota</taxon>
        <taxon>Syntrophobacteria</taxon>
        <taxon>Syntrophobacterales</taxon>
        <taxon>Syntrophobacteraceae</taxon>
        <taxon>Desulfosoma</taxon>
    </lineage>
</organism>
<comment type="catalytic activity">
    <reaction evidence="1">
        <text>ATP + protein L-histidine = ADP + protein N-phospho-L-histidine.</text>
        <dbReference type="EC" id="2.7.13.3"/>
    </reaction>
</comment>
<dbReference type="Gene3D" id="1.10.287.130">
    <property type="match status" value="1"/>
</dbReference>
<feature type="domain" description="Histidine kinase" evidence="15">
    <location>
        <begin position="376"/>
        <end position="583"/>
    </location>
</feature>
<accession>A0A3N1UM69</accession>
<evidence type="ECO:0000256" key="3">
    <source>
        <dbReference type="ARBA" id="ARBA00012438"/>
    </source>
</evidence>
<dbReference type="InterPro" id="IPR029151">
    <property type="entry name" value="Sensor-like_sf"/>
</dbReference>
<evidence type="ECO:0000256" key="14">
    <source>
        <dbReference type="SAM" id="Phobius"/>
    </source>
</evidence>
<dbReference type="PROSITE" id="PS50109">
    <property type="entry name" value="HIS_KIN"/>
    <property type="match status" value="1"/>
</dbReference>
<dbReference type="OrthoDB" id="9773941at2"/>
<dbReference type="EMBL" id="RJVA01000012">
    <property type="protein sequence ID" value="ROQ92302.1"/>
    <property type="molecule type" value="Genomic_DNA"/>
</dbReference>
<dbReference type="Pfam" id="PF02518">
    <property type="entry name" value="HATPase_c"/>
    <property type="match status" value="1"/>
</dbReference>
<feature type="transmembrane region" description="Helical" evidence="14">
    <location>
        <begin position="213"/>
        <end position="233"/>
    </location>
</feature>
<protein>
    <recommendedName>
        <fullName evidence="3">histidine kinase</fullName>
        <ecNumber evidence="3">2.7.13.3</ecNumber>
    </recommendedName>
</protein>
<dbReference type="AlphaFoldDB" id="A0A3N1UM69"/>
<dbReference type="Pfam" id="PF08448">
    <property type="entry name" value="PAS_4"/>
    <property type="match status" value="1"/>
</dbReference>
<dbReference type="RefSeq" id="WP_123290463.1">
    <property type="nucleotide sequence ID" value="NZ_RJVA01000012.1"/>
</dbReference>
<keyword evidence="12" id="KW-0902">Two-component regulatory system</keyword>
<dbReference type="Gene3D" id="3.30.450.290">
    <property type="match status" value="1"/>
</dbReference>
<feature type="transmembrane region" description="Helical" evidence="14">
    <location>
        <begin position="16"/>
        <end position="37"/>
    </location>
</feature>
<keyword evidence="9 16" id="KW-0418">Kinase</keyword>
<evidence type="ECO:0000256" key="12">
    <source>
        <dbReference type="ARBA" id="ARBA00023012"/>
    </source>
</evidence>
<dbReference type="GO" id="GO:0005524">
    <property type="term" value="F:ATP binding"/>
    <property type="evidence" value="ECO:0007669"/>
    <property type="project" value="UniProtKB-KW"/>
</dbReference>
<dbReference type="GO" id="GO:0005886">
    <property type="term" value="C:plasma membrane"/>
    <property type="evidence" value="ECO:0007669"/>
    <property type="project" value="UniProtKB-SubCell"/>
</dbReference>
<dbReference type="EC" id="2.7.13.3" evidence="3"/>
<dbReference type="SUPFAM" id="SSF55785">
    <property type="entry name" value="PYP-like sensor domain (PAS domain)"/>
    <property type="match status" value="1"/>
</dbReference>
<evidence type="ECO:0000259" key="15">
    <source>
        <dbReference type="PROSITE" id="PS50109"/>
    </source>
</evidence>
<dbReference type="SUPFAM" id="SSF47384">
    <property type="entry name" value="Homodimeric domain of signal transducing histidine kinase"/>
    <property type="match status" value="1"/>
</dbReference>
<dbReference type="InterPro" id="IPR004358">
    <property type="entry name" value="Sig_transdc_His_kin-like_C"/>
</dbReference>
<name>A0A3N1UM69_9BACT</name>
<dbReference type="Gene3D" id="3.30.565.10">
    <property type="entry name" value="Histidine kinase-like ATPase, C-terminal domain"/>
    <property type="match status" value="1"/>
</dbReference>
<evidence type="ECO:0000256" key="2">
    <source>
        <dbReference type="ARBA" id="ARBA00004651"/>
    </source>
</evidence>
<dbReference type="InterPro" id="IPR000014">
    <property type="entry name" value="PAS"/>
</dbReference>
<keyword evidence="14" id="KW-0472">Membrane</keyword>
<dbReference type="CDD" id="cd00130">
    <property type="entry name" value="PAS"/>
    <property type="match status" value="1"/>
</dbReference>
<evidence type="ECO:0000256" key="11">
    <source>
        <dbReference type="ARBA" id="ARBA00022989"/>
    </source>
</evidence>
<dbReference type="InterPro" id="IPR003594">
    <property type="entry name" value="HATPase_dom"/>
</dbReference>
<dbReference type="SMART" id="SM00388">
    <property type="entry name" value="HisKA"/>
    <property type="match status" value="1"/>
</dbReference>
<dbReference type="PANTHER" id="PTHR43065">
    <property type="entry name" value="SENSOR HISTIDINE KINASE"/>
    <property type="match status" value="1"/>
</dbReference>
<comment type="caution">
    <text evidence="16">The sequence shown here is derived from an EMBL/GenBank/DDBJ whole genome shotgun (WGS) entry which is preliminary data.</text>
</comment>
<dbReference type="Proteomes" id="UP000276223">
    <property type="component" value="Unassembled WGS sequence"/>
</dbReference>
<keyword evidence="7 14" id="KW-0812">Transmembrane</keyword>
<dbReference type="InterPro" id="IPR035965">
    <property type="entry name" value="PAS-like_dom_sf"/>
</dbReference>
<evidence type="ECO:0000256" key="8">
    <source>
        <dbReference type="ARBA" id="ARBA00022741"/>
    </source>
</evidence>
<keyword evidence="8" id="KW-0547">Nucleotide-binding</keyword>
<dbReference type="CDD" id="cd00082">
    <property type="entry name" value="HisKA"/>
    <property type="match status" value="1"/>
</dbReference>
<dbReference type="Gene3D" id="3.30.450.20">
    <property type="entry name" value="PAS domain"/>
    <property type="match status" value="1"/>
</dbReference>
<evidence type="ECO:0000256" key="10">
    <source>
        <dbReference type="ARBA" id="ARBA00022840"/>
    </source>
</evidence>
<dbReference type="SMART" id="SM00387">
    <property type="entry name" value="HATPase_c"/>
    <property type="match status" value="1"/>
</dbReference>
<proteinExistence type="predicted"/>
<keyword evidence="17" id="KW-1185">Reference proteome</keyword>
<dbReference type="InterPro" id="IPR036890">
    <property type="entry name" value="HATPase_C_sf"/>
</dbReference>
<keyword evidence="11 14" id="KW-1133">Transmembrane helix</keyword>
<dbReference type="PANTHER" id="PTHR43065:SF10">
    <property type="entry name" value="PEROXIDE STRESS-ACTIVATED HISTIDINE KINASE MAK3"/>
    <property type="match status" value="1"/>
</dbReference>
<evidence type="ECO:0000313" key="17">
    <source>
        <dbReference type="Proteomes" id="UP000276223"/>
    </source>
</evidence>
<reference evidence="16 17" key="1">
    <citation type="submission" date="2018-11" db="EMBL/GenBank/DDBJ databases">
        <title>Genomic Encyclopedia of Type Strains, Phase IV (KMG-IV): sequencing the most valuable type-strain genomes for metagenomic binning, comparative biology and taxonomic classification.</title>
        <authorList>
            <person name="Goeker M."/>
        </authorList>
    </citation>
    <scope>NUCLEOTIDE SEQUENCE [LARGE SCALE GENOMIC DNA]</scope>
    <source>
        <strain evidence="16 17">DSM 22027</strain>
    </source>
</reference>
<evidence type="ECO:0000256" key="4">
    <source>
        <dbReference type="ARBA" id="ARBA00022475"/>
    </source>
</evidence>
<dbReference type="GO" id="GO:0000155">
    <property type="term" value="F:phosphorelay sensor kinase activity"/>
    <property type="evidence" value="ECO:0007669"/>
    <property type="project" value="InterPro"/>
</dbReference>
<sequence>MKPAKRSVVTMDSPWLSPWLILGAAGVLAVILAVVALRNADRERRFMETILSAQAHTFQVSLEAGTRTGMMGRMGWGRNQLQMLMEQTAQEPSVLYLRLVDRSGRVIASSNSQEMGQTLPPSLEADRAGHAYTDFQGKKAFEVVRPYEPWARCGTKPRTPCVENGQDRGQGLAPPRRTRWPNPFFDAGPLRFVVGLNATPVQDAMRQDMVQNALLLAILFVLGATGFVALFWAQGYRLARKSLRTMEVMTEAIFSRMPVGLVATDRQGVIRRTNPAAASLLGPHVEAGRSLRDIPALESLRQRLEKGEDPIEDNLRYEMGQNTPKPLLINATVIQDAENNPAGFAFLLSDMTAVRTLEEKLRRHERLAALGKLASGVAHEIRNPLSSIKGFAAILARKAAGDPSAQEVAQTMTHEVDRLNRVISELLEFARPAELEIRPVQLRDIIEHSMKLVERDALQAGVELSVELSPPDLRAEVDADRFSQVLLNLYLNAIQAMHRGGRLSVRASMDQNTLRVDVEDTGPGIAPEALGHVFDPYFTTKPNGVGLGLAIVHKIVEAHGGDIVVDKSDAKGTRFVIRIPQNASSLSHARQKEMSLNRPVNHEGQGGAAFISERGDDHS</sequence>
<feature type="region of interest" description="Disordered" evidence="13">
    <location>
        <begin position="598"/>
        <end position="619"/>
    </location>
</feature>
<evidence type="ECO:0000256" key="9">
    <source>
        <dbReference type="ARBA" id="ARBA00022777"/>
    </source>
</evidence>
<dbReference type="SUPFAM" id="SSF103190">
    <property type="entry name" value="Sensory domain-like"/>
    <property type="match status" value="1"/>
</dbReference>
<keyword evidence="10" id="KW-0067">ATP-binding</keyword>
<dbReference type="InterPro" id="IPR013656">
    <property type="entry name" value="PAS_4"/>
</dbReference>